<evidence type="ECO:0000313" key="5">
    <source>
        <dbReference type="EMBL" id="KAL0910400.1"/>
    </source>
</evidence>
<dbReference type="InterPro" id="IPR015943">
    <property type="entry name" value="WD40/YVTN_repeat-like_dom_sf"/>
</dbReference>
<dbReference type="Proteomes" id="UP001552299">
    <property type="component" value="Unassembled WGS sequence"/>
</dbReference>
<evidence type="ECO:0000256" key="4">
    <source>
        <dbReference type="SAM" id="MobiDB-lite"/>
    </source>
</evidence>
<dbReference type="EMBL" id="JANQDX010000016">
    <property type="protein sequence ID" value="KAL0910400.1"/>
    <property type="molecule type" value="Genomic_DNA"/>
</dbReference>
<dbReference type="InterPro" id="IPR001680">
    <property type="entry name" value="WD40_rpt"/>
</dbReference>
<dbReference type="Pfam" id="PF00400">
    <property type="entry name" value="WD40"/>
    <property type="match status" value="1"/>
</dbReference>
<reference evidence="5 6" key="1">
    <citation type="journal article" date="2024" name="Plant Biotechnol. J.">
        <title>Dendrobium thyrsiflorum genome and its molecular insights into genes involved in important horticultural traits.</title>
        <authorList>
            <person name="Chen B."/>
            <person name="Wang J.Y."/>
            <person name="Zheng P.J."/>
            <person name="Li K.L."/>
            <person name="Liang Y.M."/>
            <person name="Chen X.F."/>
            <person name="Zhang C."/>
            <person name="Zhao X."/>
            <person name="He X."/>
            <person name="Zhang G.Q."/>
            <person name="Liu Z.J."/>
            <person name="Xu Q."/>
        </authorList>
    </citation>
    <scope>NUCLEOTIDE SEQUENCE [LARGE SCALE GENOMIC DNA]</scope>
    <source>
        <strain evidence="5">GZMU011</strain>
    </source>
</reference>
<feature type="compositionally biased region" description="Polar residues" evidence="4">
    <location>
        <begin position="214"/>
        <end position="234"/>
    </location>
</feature>
<dbReference type="PROSITE" id="PS00678">
    <property type="entry name" value="WD_REPEATS_1"/>
    <property type="match status" value="1"/>
</dbReference>
<name>A0ABD0UD21_DENTH</name>
<protein>
    <recommendedName>
        <fullName evidence="7">Transducin/WD40 repeat-like superfamily protein</fullName>
    </recommendedName>
</protein>
<evidence type="ECO:0000313" key="6">
    <source>
        <dbReference type="Proteomes" id="UP001552299"/>
    </source>
</evidence>
<dbReference type="SUPFAM" id="SSF48371">
    <property type="entry name" value="ARM repeat"/>
    <property type="match status" value="1"/>
</dbReference>
<feature type="region of interest" description="Disordered" evidence="4">
    <location>
        <begin position="1037"/>
        <end position="1057"/>
    </location>
</feature>
<feature type="region of interest" description="Disordered" evidence="4">
    <location>
        <begin position="205"/>
        <end position="234"/>
    </location>
</feature>
<feature type="region of interest" description="Disordered" evidence="4">
    <location>
        <begin position="838"/>
        <end position="863"/>
    </location>
</feature>
<keyword evidence="1 3" id="KW-0853">WD repeat</keyword>
<dbReference type="InterPro" id="IPR036322">
    <property type="entry name" value="WD40_repeat_dom_sf"/>
</dbReference>
<feature type="repeat" description="WD" evidence="3">
    <location>
        <begin position="556"/>
        <end position="580"/>
    </location>
</feature>
<evidence type="ECO:0000256" key="3">
    <source>
        <dbReference type="PROSITE-ProRule" id="PRU00221"/>
    </source>
</evidence>
<accession>A0ABD0UD21</accession>
<dbReference type="Gene3D" id="2.130.10.10">
    <property type="entry name" value="YVTN repeat-like/Quinoprotein amine dehydrogenase"/>
    <property type="match status" value="2"/>
</dbReference>
<proteinExistence type="predicted"/>
<dbReference type="InterPro" id="IPR016024">
    <property type="entry name" value="ARM-type_fold"/>
</dbReference>
<evidence type="ECO:0008006" key="7">
    <source>
        <dbReference type="Google" id="ProtNLM"/>
    </source>
</evidence>
<keyword evidence="6" id="KW-1185">Reference proteome</keyword>
<dbReference type="PANTHER" id="PTHR44099:SF4">
    <property type="entry name" value="RABCONNECTIN-3B, ISOFORM A"/>
    <property type="match status" value="1"/>
</dbReference>
<evidence type="ECO:0000256" key="1">
    <source>
        <dbReference type="ARBA" id="ARBA00022574"/>
    </source>
</evidence>
<evidence type="ECO:0000256" key="2">
    <source>
        <dbReference type="ARBA" id="ARBA00022737"/>
    </source>
</evidence>
<keyword evidence="2" id="KW-0677">Repeat</keyword>
<dbReference type="InterPro" id="IPR049916">
    <property type="entry name" value="WDR72-like"/>
</dbReference>
<gene>
    <name evidence="5" type="ORF">M5K25_021379</name>
</gene>
<sequence length="1431" mass="155842">MKCPAVACLWPPSAPSHRITAVTVLLHNPPSLFTGGSDGAIVRWALSGHDVRPLALLCGHAAEIAVLAPCFPDSSNPMSSTLYPSALLSACADGVLCVWSAGSFRCRRRRKLPQWAGSPSHLAALPSLPRHVCIACSSGESSKSSVLIVDSSTLLMVQTVFHGSLGIGYVKSMAFVPLMDEVEKGKQAVLLVDGYGKAQFLALPKESGHDGEGPTSSMNRGSSSESLTSVWGESNSNDGKQAVAVAQDGSLLVLIYEFHCEFRSVLNGKVMGEISLLESNLGNEESSARLNLTGGLFLHRDVSCSVSETLVSEEDSPRSFCFAFCCSNGSAMVFLIVISYTVFNFQPLCEVPAGPLNSVGESLFHFCQLNDSVVRLESLSLSLGDLLVWKPSITIWSIVEFESTKESKHGSCSFSMLLGKGGFSDIKSFCHKKKLDEELSNSYQQRDSLDSSDLGILGSKRADNGHCLADRIISSSMVLSHDFYPQYAIVYGFYSGEIEVAWLLSPSLNENFAEEDSLNPSNLHVTECFFSGHTGAVLCLAAHLMSESSSNRTLHRILVSGSMDCTVRIWNLDSGTLLLVMHHHIAPIKQIILPPAWTDKPWNDCFLSIGEDGCVALVSLETLRVERMFPGHPSYPSMVAWDSRRGYLACLCRSMPASSDSVDILYLWDVKTGARERIIRGSASHSMLDHFCKGINLNFINGSIMGGTTSASPLLLPVSDDSGSSQSRSTRTDVGTVAVSEFKKLQSDRKSTDFPESYSYLTNNNKGKLPSTSMIHDANSDSAVNSIAKQLAFQHVRENKKHPIICFCPFPGIAILEFDLSSLVSLNYLQNNDEQTVSQKSSNIAKEQSVKDEPSDDSAVAQGDRSNIMKPALEGYLLRFSLCFLHLWDIDLELDKLLKEEMDVCKPDGFEIAAGILGDRGSMTLMFPGLCASLELWKSSSEYCAMRSLIIVSLAECMIGLYHSTTVAGSALAAFYTRNFAERVQDIKPPLLQLLVSFWQDPSEHVRMAARSLFHCAAPRAIPHSLYGQKTLHPGANTSSVNAEEHTHSESDQTSASRHAVLENSMQTKNADYEIVSWLDSFEIHEWVSCIGGTSQDAMASHIIVAAALVVWYPSKVKENLAKLVSDRLVKLVMSMNDRFSSTAAELLAEGMESSWKSCLGPEIPRLVGDIFFQIECLSGMPASTGKHNQSMTANIRESLVGILLPSLAMADIAGFLNVIEDQIWSTSSDSPVHLVSLKTLIRIVRGSPKPSALYLDKILNYVLQTMDPSNLVMRKACLKSSMLALKEIARVLPMVALNESSTRLATGNAIGDVRNVTILVYDLESVTKIKILDASAPLGLPNLLEGASNAGMATAISALSFSPDGEVHRSSCFLREWLIAKVVVTGNSLVGEAKQKLGSRSMYQTNLCSPMGRVFFKFFQIKYNGKHSQD</sequence>
<comment type="caution">
    <text evidence="5">The sequence shown here is derived from an EMBL/GenBank/DDBJ whole genome shotgun (WGS) entry which is preliminary data.</text>
</comment>
<dbReference type="PANTHER" id="PTHR44099">
    <property type="entry name" value="RABCONNECTIN-3B, ISOFORM A"/>
    <property type="match status" value="1"/>
</dbReference>
<dbReference type="PROSITE" id="PS50082">
    <property type="entry name" value="WD_REPEATS_2"/>
    <property type="match status" value="1"/>
</dbReference>
<dbReference type="SMART" id="SM00320">
    <property type="entry name" value="WD40"/>
    <property type="match status" value="4"/>
</dbReference>
<dbReference type="SUPFAM" id="SSF50978">
    <property type="entry name" value="WD40 repeat-like"/>
    <property type="match status" value="2"/>
</dbReference>
<organism evidence="5 6">
    <name type="scientific">Dendrobium thyrsiflorum</name>
    <name type="common">Pinecone-like raceme dendrobium</name>
    <name type="synonym">Orchid</name>
    <dbReference type="NCBI Taxonomy" id="117978"/>
    <lineage>
        <taxon>Eukaryota</taxon>
        <taxon>Viridiplantae</taxon>
        <taxon>Streptophyta</taxon>
        <taxon>Embryophyta</taxon>
        <taxon>Tracheophyta</taxon>
        <taxon>Spermatophyta</taxon>
        <taxon>Magnoliopsida</taxon>
        <taxon>Liliopsida</taxon>
        <taxon>Asparagales</taxon>
        <taxon>Orchidaceae</taxon>
        <taxon>Epidendroideae</taxon>
        <taxon>Malaxideae</taxon>
        <taxon>Dendrobiinae</taxon>
        <taxon>Dendrobium</taxon>
    </lineage>
</organism>
<dbReference type="InterPro" id="IPR019775">
    <property type="entry name" value="WD40_repeat_CS"/>
</dbReference>